<feature type="region of interest" description="Disordered" evidence="1">
    <location>
        <begin position="12"/>
        <end position="34"/>
    </location>
</feature>
<evidence type="ECO:0000313" key="2">
    <source>
        <dbReference type="EnsemblMetazoa" id="AFAF003014-PA"/>
    </source>
</evidence>
<sequence>MSFGTFSLDELEHEPMGLSTGSSIPTSIGSSSRPMSATELSATESMVSCSSDDCRFAVDVEQSPASFSSAAGIENACTSTTFLKSEETFSAKSHSAADSDSSSSSRISLAQFELPIFASDPNGRLFEIRKFCISLARCFEKPGFTMDLGAISRPNSAPGLNVSEQCPLCQRRLATVYLWMYRYGIQGTRCIVVAFRMHCLINMHLSVNGQNANRVGIPVMPLATGRSMRLIACLSGADAGMDDRHRSKFLAKPRNFGLFLDLASRIEIYDVAGHRRQVVRDTVTDLFAVSGQTVFTPLDLSFGATLDGFMLCTLQ</sequence>
<proteinExistence type="predicted"/>
<feature type="compositionally biased region" description="Low complexity" evidence="1">
    <location>
        <begin position="19"/>
        <end position="32"/>
    </location>
</feature>
<evidence type="ECO:0000313" key="3">
    <source>
        <dbReference type="Proteomes" id="UP000075886"/>
    </source>
</evidence>
<evidence type="ECO:0000256" key="1">
    <source>
        <dbReference type="SAM" id="MobiDB-lite"/>
    </source>
</evidence>
<dbReference type="Proteomes" id="UP000075886">
    <property type="component" value="Unassembled WGS sequence"/>
</dbReference>
<organism evidence="2 3">
    <name type="scientific">Anopheles farauti</name>
    <dbReference type="NCBI Taxonomy" id="69004"/>
    <lineage>
        <taxon>Eukaryota</taxon>
        <taxon>Metazoa</taxon>
        <taxon>Ecdysozoa</taxon>
        <taxon>Arthropoda</taxon>
        <taxon>Hexapoda</taxon>
        <taxon>Insecta</taxon>
        <taxon>Pterygota</taxon>
        <taxon>Neoptera</taxon>
        <taxon>Endopterygota</taxon>
        <taxon>Diptera</taxon>
        <taxon>Nematocera</taxon>
        <taxon>Culicoidea</taxon>
        <taxon>Culicidae</taxon>
        <taxon>Anophelinae</taxon>
        <taxon>Anopheles</taxon>
    </lineage>
</organism>
<dbReference type="VEuPathDB" id="VectorBase:AFAF003014"/>
<protein>
    <submittedName>
        <fullName evidence="2">Uncharacterized protein</fullName>
    </submittedName>
</protein>
<reference evidence="2" key="2">
    <citation type="submission" date="2020-05" db="UniProtKB">
        <authorList>
            <consortium name="EnsemblMetazoa"/>
        </authorList>
    </citation>
    <scope>IDENTIFICATION</scope>
    <source>
        <strain evidence="2">FAR1</strain>
    </source>
</reference>
<accession>A0A182Q4P0</accession>
<dbReference type="EnsemblMetazoa" id="AFAF003014-RA">
    <property type="protein sequence ID" value="AFAF003014-PA"/>
    <property type="gene ID" value="AFAF003014"/>
</dbReference>
<dbReference type="EMBL" id="AXCN02000066">
    <property type="status" value="NOT_ANNOTATED_CDS"/>
    <property type="molecule type" value="Genomic_DNA"/>
</dbReference>
<dbReference type="AlphaFoldDB" id="A0A182Q4P0"/>
<reference evidence="3" key="1">
    <citation type="submission" date="2014-01" db="EMBL/GenBank/DDBJ databases">
        <title>The Genome Sequence of Anopheles farauti FAR1 (V2).</title>
        <authorList>
            <consortium name="The Broad Institute Genomics Platform"/>
            <person name="Neafsey D.E."/>
            <person name="Besansky N."/>
            <person name="Howell P."/>
            <person name="Walton C."/>
            <person name="Young S.K."/>
            <person name="Zeng Q."/>
            <person name="Gargeya S."/>
            <person name="Fitzgerald M."/>
            <person name="Haas B."/>
            <person name="Abouelleil A."/>
            <person name="Allen A.W."/>
            <person name="Alvarado L."/>
            <person name="Arachchi H.M."/>
            <person name="Berlin A.M."/>
            <person name="Chapman S.B."/>
            <person name="Gainer-Dewar J."/>
            <person name="Goldberg J."/>
            <person name="Griggs A."/>
            <person name="Gujja S."/>
            <person name="Hansen M."/>
            <person name="Howarth C."/>
            <person name="Imamovic A."/>
            <person name="Ireland A."/>
            <person name="Larimer J."/>
            <person name="McCowan C."/>
            <person name="Murphy C."/>
            <person name="Pearson M."/>
            <person name="Poon T.W."/>
            <person name="Priest M."/>
            <person name="Roberts A."/>
            <person name="Saif S."/>
            <person name="Shea T."/>
            <person name="Sisk P."/>
            <person name="Sykes S."/>
            <person name="Wortman J."/>
            <person name="Nusbaum C."/>
            <person name="Birren B."/>
        </authorList>
    </citation>
    <scope>NUCLEOTIDE SEQUENCE [LARGE SCALE GENOMIC DNA]</scope>
    <source>
        <strain evidence="3">FAR1</strain>
    </source>
</reference>
<keyword evidence="3" id="KW-1185">Reference proteome</keyword>
<name>A0A182Q4P0_9DIPT</name>